<evidence type="ECO:0000313" key="3">
    <source>
        <dbReference type="Proteomes" id="UP001519460"/>
    </source>
</evidence>
<accession>A0ABD0LWI6</accession>
<feature type="compositionally biased region" description="Polar residues" evidence="1">
    <location>
        <begin position="334"/>
        <end position="344"/>
    </location>
</feature>
<evidence type="ECO:0008006" key="4">
    <source>
        <dbReference type="Google" id="ProtNLM"/>
    </source>
</evidence>
<keyword evidence="3" id="KW-1185">Reference proteome</keyword>
<proteinExistence type="predicted"/>
<dbReference type="EMBL" id="JACVVK020000018">
    <property type="protein sequence ID" value="KAK7503891.1"/>
    <property type="molecule type" value="Genomic_DNA"/>
</dbReference>
<feature type="compositionally biased region" description="Basic and acidic residues" evidence="1">
    <location>
        <begin position="271"/>
        <end position="302"/>
    </location>
</feature>
<dbReference type="AlphaFoldDB" id="A0ABD0LWI6"/>
<evidence type="ECO:0000313" key="2">
    <source>
        <dbReference type="EMBL" id="KAK7503891.1"/>
    </source>
</evidence>
<name>A0ABD0LWI6_9CAEN</name>
<sequence length="352" mass="39311">MATGGEHEERVLPLFIVDNQLPAFDKKPFTTAEICAALERKGGYNSMEGAQKIGGLWRLYARDNRVRQKLLIEGFVLRGVTITVKEKNPFLVSSVGGESREVPATKLIISNVPLSVSDDEIKGAVMELPGVVMRSRIIAEKDRDEQGKLTHWKTGRRFMYVSVPQEPFPRTVQIAGFNASLYHKEQKGQQQQNIECRKCMQKGHRAAACSNLIKCRQCFCDGHKAGDRECPLVAQNAQDTVQNAQDTVQNAQDTVQNAQDTAQNVTNTDNNEDKSDKHNSDEGIDRSRSRIREKLKAYRRESSGSVKRVRSPQGLTSPYRTGKQARVQEDAEMSDSQSESGENDTGQHDSLC</sequence>
<gene>
    <name evidence="2" type="ORF">BaRGS_00005014</name>
</gene>
<dbReference type="Proteomes" id="UP001519460">
    <property type="component" value="Unassembled WGS sequence"/>
</dbReference>
<evidence type="ECO:0000256" key="1">
    <source>
        <dbReference type="SAM" id="MobiDB-lite"/>
    </source>
</evidence>
<feature type="region of interest" description="Disordered" evidence="1">
    <location>
        <begin position="262"/>
        <end position="352"/>
    </location>
</feature>
<protein>
    <recommendedName>
        <fullName evidence="4">CCHC-type domain-containing protein</fullName>
    </recommendedName>
</protein>
<organism evidence="2 3">
    <name type="scientific">Batillaria attramentaria</name>
    <dbReference type="NCBI Taxonomy" id="370345"/>
    <lineage>
        <taxon>Eukaryota</taxon>
        <taxon>Metazoa</taxon>
        <taxon>Spiralia</taxon>
        <taxon>Lophotrochozoa</taxon>
        <taxon>Mollusca</taxon>
        <taxon>Gastropoda</taxon>
        <taxon>Caenogastropoda</taxon>
        <taxon>Sorbeoconcha</taxon>
        <taxon>Cerithioidea</taxon>
        <taxon>Batillariidae</taxon>
        <taxon>Batillaria</taxon>
    </lineage>
</organism>
<comment type="caution">
    <text evidence="2">The sequence shown here is derived from an EMBL/GenBank/DDBJ whole genome shotgun (WGS) entry which is preliminary data.</text>
</comment>
<reference evidence="2 3" key="1">
    <citation type="journal article" date="2023" name="Sci. Data">
        <title>Genome assembly of the Korean intertidal mud-creeper Batillaria attramentaria.</title>
        <authorList>
            <person name="Patra A.K."/>
            <person name="Ho P.T."/>
            <person name="Jun S."/>
            <person name="Lee S.J."/>
            <person name="Kim Y."/>
            <person name="Won Y.J."/>
        </authorList>
    </citation>
    <scope>NUCLEOTIDE SEQUENCE [LARGE SCALE GENOMIC DNA]</scope>
    <source>
        <strain evidence="2">Wonlab-2016</strain>
    </source>
</reference>